<dbReference type="Gene3D" id="3.20.20.80">
    <property type="entry name" value="Glycosidases"/>
    <property type="match status" value="1"/>
</dbReference>
<comment type="caution">
    <text evidence="5">The sequence shown here is derived from an EMBL/GenBank/DDBJ whole genome shotgun (WGS) entry which is preliminary data.</text>
</comment>
<dbReference type="GO" id="GO:0016985">
    <property type="term" value="F:mannan endo-1,4-beta-mannosidase activity"/>
    <property type="evidence" value="ECO:0007669"/>
    <property type="project" value="InterPro"/>
</dbReference>
<feature type="non-terminal residue" evidence="5">
    <location>
        <position position="275"/>
    </location>
</feature>
<dbReference type="InterPro" id="IPR000805">
    <property type="entry name" value="Glyco_hydro_26"/>
</dbReference>
<reference evidence="5" key="1">
    <citation type="submission" date="2021-02" db="EMBL/GenBank/DDBJ databases">
        <title>First Annotated Genome of the Yellow-green Alga Tribonema minus.</title>
        <authorList>
            <person name="Mahan K.M."/>
        </authorList>
    </citation>
    <scope>NUCLEOTIDE SEQUENCE</scope>
    <source>
        <strain evidence="5">UTEX B ZZ1240</strain>
    </source>
</reference>
<sequence length="275" mass="30975">LHVGVVDDESPGEREGQIGANFGVIVKYQALSDLGGKYQYLVKQYLDGGKDVVLVIEFLDGGYSNLQQIIDGAFDGQLNGFIDDMMSHGNQQMWIRHLHEFNGDWYPWGTYRDGNDTDTFKRAFRHVVDVFRGRGANVKFQLAYNCDNPNDDGKSFHDWYPGGDVVDMILCSGYNRAGVDSDHTSWQSFSEVFSSGYYKMASLDGGKPLGVAETSSTSWGGDKAQWIRDAFDAVVNQFTRVEQCNWFLINKAGDWDLNSDSERHAFGDSLNEYSW</sequence>
<evidence type="ECO:0000256" key="3">
    <source>
        <dbReference type="ARBA" id="ARBA00023295"/>
    </source>
</evidence>
<dbReference type="InterPro" id="IPR022790">
    <property type="entry name" value="GH26_dom"/>
</dbReference>
<keyword evidence="2 5" id="KW-0378">Hydrolase</keyword>
<dbReference type="Proteomes" id="UP000664859">
    <property type="component" value="Unassembled WGS sequence"/>
</dbReference>
<name>A0A835YT60_9STRA</name>
<evidence type="ECO:0000259" key="4">
    <source>
        <dbReference type="PROSITE" id="PS51764"/>
    </source>
</evidence>
<dbReference type="EMBL" id="JAFCMP010000412">
    <property type="protein sequence ID" value="KAG5180208.1"/>
    <property type="molecule type" value="Genomic_DNA"/>
</dbReference>
<evidence type="ECO:0000256" key="2">
    <source>
        <dbReference type="ARBA" id="ARBA00022801"/>
    </source>
</evidence>
<accession>A0A835YT60</accession>
<dbReference type="Pfam" id="PF02156">
    <property type="entry name" value="Glyco_hydro_26"/>
    <property type="match status" value="1"/>
</dbReference>
<dbReference type="PROSITE" id="PS51764">
    <property type="entry name" value="GH26"/>
    <property type="match status" value="1"/>
</dbReference>
<proteinExistence type="inferred from homology"/>
<keyword evidence="3" id="KW-0326">Glycosidase</keyword>
<feature type="non-terminal residue" evidence="5">
    <location>
        <position position="1"/>
    </location>
</feature>
<dbReference type="GO" id="GO:0006080">
    <property type="term" value="P:substituted mannan metabolic process"/>
    <property type="evidence" value="ECO:0007669"/>
    <property type="project" value="InterPro"/>
</dbReference>
<comment type="similarity">
    <text evidence="1">Belongs to the glycosyl hydrolase 26 family.</text>
</comment>
<keyword evidence="6" id="KW-1185">Reference proteome</keyword>
<organism evidence="5 6">
    <name type="scientific">Tribonema minus</name>
    <dbReference type="NCBI Taxonomy" id="303371"/>
    <lineage>
        <taxon>Eukaryota</taxon>
        <taxon>Sar</taxon>
        <taxon>Stramenopiles</taxon>
        <taxon>Ochrophyta</taxon>
        <taxon>PX clade</taxon>
        <taxon>Xanthophyceae</taxon>
        <taxon>Tribonematales</taxon>
        <taxon>Tribonemataceae</taxon>
        <taxon>Tribonema</taxon>
    </lineage>
</organism>
<feature type="domain" description="GH26" evidence="4">
    <location>
        <begin position="1"/>
        <end position="275"/>
    </location>
</feature>
<evidence type="ECO:0000313" key="5">
    <source>
        <dbReference type="EMBL" id="KAG5180208.1"/>
    </source>
</evidence>
<dbReference type="PANTHER" id="PTHR40079">
    <property type="entry name" value="MANNAN ENDO-1,4-BETA-MANNOSIDASE E-RELATED"/>
    <property type="match status" value="1"/>
</dbReference>
<dbReference type="SUPFAM" id="SSF51445">
    <property type="entry name" value="(Trans)glycosidases"/>
    <property type="match status" value="1"/>
</dbReference>
<evidence type="ECO:0000313" key="6">
    <source>
        <dbReference type="Proteomes" id="UP000664859"/>
    </source>
</evidence>
<protein>
    <submittedName>
        <fullName evidence="5">Glycoside hydrolase superfamily</fullName>
    </submittedName>
</protein>
<evidence type="ECO:0000256" key="1">
    <source>
        <dbReference type="ARBA" id="ARBA00007754"/>
    </source>
</evidence>
<gene>
    <name evidence="5" type="ORF">JKP88DRAFT_140597</name>
</gene>
<dbReference type="PANTHER" id="PTHR40079:SF4">
    <property type="entry name" value="GH26 DOMAIN-CONTAINING PROTEIN-RELATED"/>
    <property type="match status" value="1"/>
</dbReference>
<dbReference type="OrthoDB" id="428177at2759"/>
<dbReference type="AlphaFoldDB" id="A0A835YT60"/>
<dbReference type="InterPro" id="IPR017853">
    <property type="entry name" value="GH"/>
</dbReference>